<feature type="domain" description="Peptidase M1 membrane alanine aminopeptidase" evidence="14">
    <location>
        <begin position="232"/>
        <end position="446"/>
    </location>
</feature>
<evidence type="ECO:0000256" key="8">
    <source>
        <dbReference type="ARBA" id="ARBA00022723"/>
    </source>
</evidence>
<keyword evidence="11" id="KW-0482">Metalloprotease</keyword>
<dbReference type="Gene3D" id="1.10.390.10">
    <property type="entry name" value="Neutral Protease Domain 2"/>
    <property type="match status" value="1"/>
</dbReference>
<dbReference type="InterPro" id="IPR027268">
    <property type="entry name" value="Peptidase_M4/M1_CTD_sf"/>
</dbReference>
<evidence type="ECO:0000256" key="1">
    <source>
        <dbReference type="ARBA" id="ARBA00000098"/>
    </source>
</evidence>
<dbReference type="GO" id="GO:0070006">
    <property type="term" value="F:metalloaminopeptidase activity"/>
    <property type="evidence" value="ECO:0007669"/>
    <property type="project" value="TreeGrafter"/>
</dbReference>
<evidence type="ECO:0000313" key="18">
    <source>
        <dbReference type="Proteomes" id="UP001146067"/>
    </source>
</evidence>
<dbReference type="EC" id="3.4.11.2" evidence="4"/>
<name>A0A9X3P4B8_9ACTN</name>
<evidence type="ECO:0000259" key="16">
    <source>
        <dbReference type="Pfam" id="PF17900"/>
    </source>
</evidence>
<reference evidence="17" key="1">
    <citation type="submission" date="2022-12" db="EMBL/GenBank/DDBJ databases">
        <title>Gycomyces niveus sp.nov.,a novel actinomycete isolated from soil in Shouguan.</title>
        <authorList>
            <person name="Yang X."/>
        </authorList>
    </citation>
    <scope>NUCLEOTIDE SEQUENCE</scope>
    <source>
        <strain evidence="17">NEAU-A15</strain>
    </source>
</reference>
<dbReference type="SUPFAM" id="SSF63737">
    <property type="entry name" value="Leukotriene A4 hydrolase N-terminal domain"/>
    <property type="match status" value="1"/>
</dbReference>
<proteinExistence type="inferred from homology"/>
<evidence type="ECO:0000256" key="9">
    <source>
        <dbReference type="ARBA" id="ARBA00022801"/>
    </source>
</evidence>
<dbReference type="GO" id="GO:0042277">
    <property type="term" value="F:peptide binding"/>
    <property type="evidence" value="ECO:0007669"/>
    <property type="project" value="TreeGrafter"/>
</dbReference>
<dbReference type="FunFam" id="1.10.390.10:FF:000004">
    <property type="entry name" value="Aminopeptidase N"/>
    <property type="match status" value="1"/>
</dbReference>
<keyword evidence="18" id="KW-1185">Reference proteome</keyword>
<sequence>MAATHILTRDEAQRRAELLHVESYTVELDLTGHEQGDTFDSRTAVKFSCTEPGAETFIEIAAERIEDAYLNGEPVDLTAFDPKAGLKLRGLAAENELVVNAVFAYSTDGQGLHRMTDPVDKETYLYSQFEVADAQRVYACFDQPDLKAAFTFQVRTPKHWTVISNMKPESETVVEDVNLKVTLFEQSVRMSPYITAICAGPYVGVHETHDGIDMGLYCRQSMKDYLDPEGVFEVTRQGFDHFHAHFGVRYPLAKYDQVFAPEYNFGAMENFGCVTIAEASFLFRSQVTDFELEQRANVILHEMAHMWFGDLVTMRWWDDLWLNESFAEWASHWANVEATRFDGAWTTFLSARKNWGYGADQQPTTHPVYTAAGDTEEIQANFDGITYSKGASILKQLVAYVGIDPFLAGLRAYFEKHQFGNAVFQDLLGELETASGKPLQDFADTWLRTAGVSTLRPDVAVDADGNYTKVTVLQEVPAEHPTHRTHRIAIGLYDLEDGVLKRRDRTEVDVAGEATEIAALVGVTQPDFLLLNDDDLTYAKLRLDERSLATAVEHTSALDDSLARALIWAAAWDMLRDAELPATQFVELGCRSLTTEDDINIVTVAQRQVGGALAYADPANRAALRESWAQAAKAAMEAAAPGSDPQRSWAKAYASNSRSEADLARVSGWLEGREVPEGLAVDADLRWALLTGLVGNGAVPEDAIDAELDRDSTADGQRLSYVARAVVPNAEAKQRAWERITDPNSENWVRRSSMLGFAPLDQADLVRPYLQAYLDAVPELWEKLGAQQAVEFSKLAFPSNLIEAETLERLDAWLAEERPAPVKRGVAEGRADIARALKGRELDKSA</sequence>
<evidence type="ECO:0000256" key="6">
    <source>
        <dbReference type="ARBA" id="ARBA00022438"/>
    </source>
</evidence>
<dbReference type="NCBIfam" id="TIGR02412">
    <property type="entry name" value="pepN_strep_liv"/>
    <property type="match status" value="1"/>
</dbReference>
<dbReference type="SUPFAM" id="SSF55486">
    <property type="entry name" value="Metalloproteases ('zincins'), catalytic domain"/>
    <property type="match status" value="1"/>
</dbReference>
<dbReference type="Pfam" id="PF11838">
    <property type="entry name" value="ERAP1_C"/>
    <property type="match status" value="1"/>
</dbReference>
<comment type="caution">
    <text evidence="17">The sequence shown here is derived from an EMBL/GenBank/DDBJ whole genome shotgun (WGS) entry which is preliminary data.</text>
</comment>
<evidence type="ECO:0000256" key="7">
    <source>
        <dbReference type="ARBA" id="ARBA00022670"/>
    </source>
</evidence>
<keyword evidence="9 17" id="KW-0378">Hydrolase</keyword>
<dbReference type="PANTHER" id="PTHR11533:SF174">
    <property type="entry name" value="PUROMYCIN-SENSITIVE AMINOPEPTIDASE-RELATED"/>
    <property type="match status" value="1"/>
</dbReference>
<gene>
    <name evidence="17" type="primary">pepN</name>
    <name evidence="17" type="ORF">O1R50_00140</name>
</gene>
<comment type="similarity">
    <text evidence="3">Belongs to the peptidase M1 family.</text>
</comment>
<feature type="domain" description="Aminopeptidase N-like N-terminal" evidence="16">
    <location>
        <begin position="105"/>
        <end position="193"/>
    </location>
</feature>
<accession>A0A9X3P4B8</accession>
<comment type="cofactor">
    <cofactor evidence="2">
        <name>Zn(2+)</name>
        <dbReference type="ChEBI" id="CHEBI:29105"/>
    </cofactor>
</comment>
<evidence type="ECO:0000256" key="2">
    <source>
        <dbReference type="ARBA" id="ARBA00001947"/>
    </source>
</evidence>
<dbReference type="GO" id="GO:0006508">
    <property type="term" value="P:proteolysis"/>
    <property type="evidence" value="ECO:0007669"/>
    <property type="project" value="UniProtKB-KW"/>
</dbReference>
<dbReference type="GO" id="GO:0043171">
    <property type="term" value="P:peptide catabolic process"/>
    <property type="evidence" value="ECO:0007669"/>
    <property type="project" value="TreeGrafter"/>
</dbReference>
<keyword evidence="8" id="KW-0479">Metal-binding</keyword>
<dbReference type="FunFam" id="2.60.40.1730:FF:000010">
    <property type="entry name" value="Putative aminopeptidase N"/>
    <property type="match status" value="1"/>
</dbReference>
<dbReference type="InterPro" id="IPR024571">
    <property type="entry name" value="ERAP1-like_C_dom"/>
</dbReference>
<evidence type="ECO:0000256" key="12">
    <source>
        <dbReference type="ARBA" id="ARBA00029811"/>
    </source>
</evidence>
<dbReference type="InterPro" id="IPR012778">
    <property type="entry name" value="Pept_M1_aminopeptidase"/>
</dbReference>
<dbReference type="RefSeq" id="WP_270107787.1">
    <property type="nucleotide sequence ID" value="NZ_JAPZVP010000001.1"/>
</dbReference>
<evidence type="ECO:0000259" key="14">
    <source>
        <dbReference type="Pfam" id="PF01433"/>
    </source>
</evidence>
<keyword evidence="6 17" id="KW-0031">Aminopeptidase</keyword>
<keyword evidence="7" id="KW-0645">Protease</keyword>
<feature type="domain" description="ERAP1-like C-terminal" evidence="15">
    <location>
        <begin position="528"/>
        <end position="835"/>
    </location>
</feature>
<dbReference type="Pfam" id="PF17900">
    <property type="entry name" value="Peptidase_M1_N"/>
    <property type="match status" value="1"/>
</dbReference>
<dbReference type="GO" id="GO:0005615">
    <property type="term" value="C:extracellular space"/>
    <property type="evidence" value="ECO:0007669"/>
    <property type="project" value="TreeGrafter"/>
</dbReference>
<protein>
    <recommendedName>
        <fullName evidence="5">Aminopeptidase N</fullName>
        <ecNumber evidence="4">3.4.11.2</ecNumber>
    </recommendedName>
    <alternativeName>
        <fullName evidence="12">Alanine aminopeptidase</fullName>
    </alternativeName>
    <alternativeName>
        <fullName evidence="13">Lysyl aminopeptidase</fullName>
    </alternativeName>
</protein>
<dbReference type="CDD" id="cd09602">
    <property type="entry name" value="M1_APN"/>
    <property type="match status" value="1"/>
</dbReference>
<evidence type="ECO:0000313" key="17">
    <source>
        <dbReference type="EMBL" id="MDA1358012.1"/>
    </source>
</evidence>
<dbReference type="InterPro" id="IPR042097">
    <property type="entry name" value="Aminopeptidase_N-like_N_sf"/>
</dbReference>
<dbReference type="GO" id="GO:0008270">
    <property type="term" value="F:zinc ion binding"/>
    <property type="evidence" value="ECO:0007669"/>
    <property type="project" value="InterPro"/>
</dbReference>
<evidence type="ECO:0000256" key="13">
    <source>
        <dbReference type="ARBA" id="ARBA00031533"/>
    </source>
</evidence>
<dbReference type="PANTHER" id="PTHR11533">
    <property type="entry name" value="PROTEASE M1 ZINC METALLOPROTEASE"/>
    <property type="match status" value="1"/>
</dbReference>
<evidence type="ECO:0000256" key="4">
    <source>
        <dbReference type="ARBA" id="ARBA00012564"/>
    </source>
</evidence>
<dbReference type="GO" id="GO:0016285">
    <property type="term" value="F:alanyl aminopeptidase activity"/>
    <property type="evidence" value="ECO:0007669"/>
    <property type="project" value="UniProtKB-EC"/>
</dbReference>
<organism evidence="17 18">
    <name type="scientific">Glycomyces luteolus</name>
    <dbReference type="NCBI Taxonomy" id="2670330"/>
    <lineage>
        <taxon>Bacteria</taxon>
        <taxon>Bacillati</taxon>
        <taxon>Actinomycetota</taxon>
        <taxon>Actinomycetes</taxon>
        <taxon>Glycomycetales</taxon>
        <taxon>Glycomycetaceae</taxon>
        <taxon>Glycomyces</taxon>
    </lineage>
</organism>
<keyword evidence="10" id="KW-0862">Zinc</keyword>
<evidence type="ECO:0000259" key="15">
    <source>
        <dbReference type="Pfam" id="PF11838"/>
    </source>
</evidence>
<dbReference type="InterPro" id="IPR050344">
    <property type="entry name" value="Peptidase_M1_aminopeptidases"/>
</dbReference>
<comment type="catalytic activity">
    <reaction evidence="1">
        <text>Release of an N-terminal amino acid, Xaa-|-Yaa- from a peptide, amide or arylamide. Xaa is preferably Ala, but may be most amino acids including Pro (slow action). When a terminal hydrophobic residue is followed by a prolyl residue, the two may be released as an intact Xaa-Pro dipeptide.</text>
        <dbReference type="EC" id="3.4.11.2"/>
    </reaction>
</comment>
<dbReference type="Proteomes" id="UP001146067">
    <property type="component" value="Unassembled WGS sequence"/>
</dbReference>
<dbReference type="InterPro" id="IPR045357">
    <property type="entry name" value="Aminopeptidase_N-like_N"/>
</dbReference>
<evidence type="ECO:0000256" key="10">
    <source>
        <dbReference type="ARBA" id="ARBA00022833"/>
    </source>
</evidence>
<dbReference type="GO" id="GO:0016020">
    <property type="term" value="C:membrane"/>
    <property type="evidence" value="ECO:0007669"/>
    <property type="project" value="TreeGrafter"/>
</dbReference>
<evidence type="ECO:0000256" key="11">
    <source>
        <dbReference type="ARBA" id="ARBA00023049"/>
    </source>
</evidence>
<evidence type="ECO:0000256" key="3">
    <source>
        <dbReference type="ARBA" id="ARBA00010136"/>
    </source>
</evidence>
<dbReference type="AlphaFoldDB" id="A0A9X3P4B8"/>
<dbReference type="Gene3D" id="2.60.40.1730">
    <property type="entry name" value="tricorn interacting facor f3 domain"/>
    <property type="match status" value="1"/>
</dbReference>
<evidence type="ECO:0000256" key="5">
    <source>
        <dbReference type="ARBA" id="ARBA00015611"/>
    </source>
</evidence>
<dbReference type="PRINTS" id="PR00756">
    <property type="entry name" value="ALADIPTASE"/>
</dbReference>
<dbReference type="Pfam" id="PF01433">
    <property type="entry name" value="Peptidase_M1"/>
    <property type="match status" value="1"/>
</dbReference>
<dbReference type="InterPro" id="IPR001930">
    <property type="entry name" value="Peptidase_M1"/>
</dbReference>
<dbReference type="InterPro" id="IPR014782">
    <property type="entry name" value="Peptidase_M1_dom"/>
</dbReference>
<dbReference type="EMBL" id="JAPZVP010000001">
    <property type="protein sequence ID" value="MDA1358012.1"/>
    <property type="molecule type" value="Genomic_DNA"/>
</dbReference>
<dbReference type="GO" id="GO:0005737">
    <property type="term" value="C:cytoplasm"/>
    <property type="evidence" value="ECO:0007669"/>
    <property type="project" value="TreeGrafter"/>
</dbReference>